<dbReference type="RefSeq" id="WP_368375403.1">
    <property type="nucleotide sequence ID" value="NZ_JBFRYB010000001.1"/>
</dbReference>
<evidence type="ECO:0000313" key="2">
    <source>
        <dbReference type="Proteomes" id="UP001557484"/>
    </source>
</evidence>
<comment type="caution">
    <text evidence="1">The sequence shown here is derived from an EMBL/GenBank/DDBJ whole genome shotgun (WGS) entry which is preliminary data.</text>
</comment>
<keyword evidence="2" id="KW-1185">Reference proteome</keyword>
<dbReference type="PANTHER" id="PTHR39456:SF1">
    <property type="entry name" value="METAL-DEPENDENT HYDROLASE"/>
    <property type="match status" value="1"/>
</dbReference>
<accession>A0ABV3TUN2</accession>
<dbReference type="EMBL" id="JBFRYB010000001">
    <property type="protein sequence ID" value="MEX1665297.1"/>
    <property type="molecule type" value="Genomic_DNA"/>
</dbReference>
<evidence type="ECO:0000313" key="1">
    <source>
        <dbReference type="EMBL" id="MEX1665297.1"/>
    </source>
</evidence>
<dbReference type="PANTHER" id="PTHR39456">
    <property type="entry name" value="METAL-DEPENDENT HYDROLASE"/>
    <property type="match status" value="1"/>
</dbReference>
<gene>
    <name evidence="1" type="ORF">AB4875_07335</name>
</gene>
<keyword evidence="1" id="KW-0378">Hydrolase</keyword>
<organism evidence="1 2">
    <name type="scientific">Zhongshania arctica</name>
    <dbReference type="NCBI Taxonomy" id="3238302"/>
    <lineage>
        <taxon>Bacteria</taxon>
        <taxon>Pseudomonadati</taxon>
        <taxon>Pseudomonadota</taxon>
        <taxon>Gammaproteobacteria</taxon>
        <taxon>Cellvibrionales</taxon>
        <taxon>Spongiibacteraceae</taxon>
        <taxon>Zhongshania</taxon>
    </lineage>
</organism>
<protein>
    <submittedName>
        <fullName evidence="1">Metal-dependent hydrolase</fullName>
    </submittedName>
</protein>
<sequence>MQHADPQSKPSLSQTPFDIPIRRDLRWDFSEVPADFVKGGNPLISYLWAAMSAGATPIESFFIKALLPTLETIKDDDKLLKDVRDMVAQEALHSSVHNKLNKRLESQGYNIKAVQENFGKVLGKMTDGLDSVGMLGVVAAGEHSLYSFAKIWFQCPEMRHDMHEQAARVFHWHFLEEAEHGAVSHDQYRYFAHNNYWHRLKTTFRARYVFSMLTDAMDIMAEGFGYKPTLKDRFGLFYYKWFKPGLFRLMAFRMMEYLSPRYALTFEHDDIELMRQWSKEVYADQPSA</sequence>
<name>A0ABV3TUN2_9GAMM</name>
<proteinExistence type="predicted"/>
<dbReference type="Pfam" id="PF10118">
    <property type="entry name" value="Metal_hydrol"/>
    <property type="match status" value="1"/>
</dbReference>
<dbReference type="Proteomes" id="UP001557484">
    <property type="component" value="Unassembled WGS sequence"/>
</dbReference>
<reference evidence="1 2" key="1">
    <citation type="journal article" date="2011" name="Int. J. Syst. Evol. Microbiol.">
        <title>Zhongshania antarctica gen. nov., sp. nov. and Zhongshania guokunii sp. nov., gammaproteobacteria respectively isolated from coastal attached (fast) ice and surface seawater of the Antarctic.</title>
        <authorList>
            <person name="Li H.J."/>
            <person name="Zhang X.Y."/>
            <person name="Chen C.X."/>
            <person name="Zhang Y.J."/>
            <person name="Gao Z.M."/>
            <person name="Yu Y."/>
            <person name="Chen X.L."/>
            <person name="Chen B."/>
            <person name="Zhang Y.Z."/>
        </authorList>
    </citation>
    <scope>NUCLEOTIDE SEQUENCE [LARGE SCALE GENOMIC DNA]</scope>
    <source>
        <strain evidence="1 2">R06B22</strain>
    </source>
</reference>
<dbReference type="InterPro" id="IPR016516">
    <property type="entry name" value="UCP07580"/>
</dbReference>
<dbReference type="GO" id="GO:0016787">
    <property type="term" value="F:hydrolase activity"/>
    <property type="evidence" value="ECO:0007669"/>
    <property type="project" value="UniProtKB-KW"/>
</dbReference>